<dbReference type="OrthoDB" id="7584480at2"/>
<dbReference type="EMBL" id="VCQV01000004">
    <property type="protein sequence ID" value="TWP37923.1"/>
    <property type="molecule type" value="Genomic_DNA"/>
</dbReference>
<evidence type="ECO:0000313" key="3">
    <source>
        <dbReference type="EMBL" id="TWP37923.1"/>
    </source>
</evidence>
<reference evidence="3 4" key="2">
    <citation type="submission" date="2019-08" db="EMBL/GenBank/DDBJ databases">
        <title>Jejuicoccus antrihumi gen. nov., sp. nov., a new member of the family Dermacoccaceae isolated from a cave.</title>
        <authorList>
            <person name="Schumann P."/>
            <person name="Kim I.S."/>
        </authorList>
    </citation>
    <scope>NUCLEOTIDE SEQUENCE [LARGE SCALE GENOMIC DNA]</scope>
    <source>
        <strain evidence="3 4">C5-26</strain>
    </source>
</reference>
<keyword evidence="4" id="KW-1185">Reference proteome</keyword>
<dbReference type="InterPro" id="IPR037407">
    <property type="entry name" value="MLP_fam"/>
</dbReference>
<dbReference type="Proteomes" id="UP000320244">
    <property type="component" value="Unassembled WGS sequence"/>
</dbReference>
<organism evidence="3 4">
    <name type="scientific">Leekyejoonella antrihumi</name>
    <dbReference type="NCBI Taxonomy" id="1660198"/>
    <lineage>
        <taxon>Bacteria</taxon>
        <taxon>Bacillati</taxon>
        <taxon>Actinomycetota</taxon>
        <taxon>Actinomycetes</taxon>
        <taxon>Micrococcales</taxon>
        <taxon>Dermacoccaceae</taxon>
        <taxon>Leekyejoonella</taxon>
    </lineage>
</organism>
<gene>
    <name evidence="3" type="ORF">FGL98_04220</name>
</gene>
<accession>A0A563E6N5</accession>
<evidence type="ECO:0000259" key="2">
    <source>
        <dbReference type="SMART" id="SM00923"/>
    </source>
</evidence>
<dbReference type="InterPro" id="IPR005153">
    <property type="entry name" value="MbtH-like_dom"/>
</dbReference>
<reference evidence="3 4" key="1">
    <citation type="submission" date="2019-05" db="EMBL/GenBank/DDBJ databases">
        <authorList>
            <person name="Lee S.D."/>
        </authorList>
    </citation>
    <scope>NUCLEOTIDE SEQUENCE [LARGE SCALE GENOMIC DNA]</scope>
    <source>
        <strain evidence="3 4">C5-26</strain>
    </source>
</reference>
<dbReference type="AlphaFoldDB" id="A0A563E6N5"/>
<dbReference type="Pfam" id="PF03621">
    <property type="entry name" value="MbtH"/>
    <property type="match status" value="1"/>
</dbReference>
<dbReference type="GO" id="GO:0019290">
    <property type="term" value="P:siderophore biosynthetic process"/>
    <property type="evidence" value="ECO:0007669"/>
    <property type="project" value="TreeGrafter"/>
</dbReference>
<evidence type="ECO:0000313" key="4">
    <source>
        <dbReference type="Proteomes" id="UP000320244"/>
    </source>
</evidence>
<protein>
    <submittedName>
        <fullName evidence="3">MbtH family protein</fullName>
    </submittedName>
</protein>
<dbReference type="Gene3D" id="3.90.820.10">
    <property type="entry name" value="Structural Genomics, Unknown Function 30-nov-00 1gh9 Mol_id"/>
    <property type="match status" value="1"/>
</dbReference>
<proteinExistence type="predicted"/>
<dbReference type="GO" id="GO:0005829">
    <property type="term" value="C:cytosol"/>
    <property type="evidence" value="ECO:0007669"/>
    <property type="project" value="TreeGrafter"/>
</dbReference>
<feature type="domain" description="MbtH-like" evidence="2">
    <location>
        <begin position="3"/>
        <end position="53"/>
    </location>
</feature>
<dbReference type="SUPFAM" id="SSF160582">
    <property type="entry name" value="MbtH-like"/>
    <property type="match status" value="1"/>
</dbReference>
<evidence type="ECO:0000256" key="1">
    <source>
        <dbReference type="SAM" id="MobiDB-lite"/>
    </source>
</evidence>
<dbReference type="InterPro" id="IPR038020">
    <property type="entry name" value="MbtH-like_sf"/>
</dbReference>
<dbReference type="RefSeq" id="WP_146315493.1">
    <property type="nucleotide sequence ID" value="NZ_VCQV01000004.1"/>
</dbReference>
<feature type="region of interest" description="Disordered" evidence="1">
    <location>
        <begin position="54"/>
        <end position="75"/>
    </location>
</feature>
<dbReference type="SMART" id="SM00923">
    <property type="entry name" value="MbtH"/>
    <property type="match status" value="1"/>
</dbReference>
<feature type="compositionally biased region" description="Basic and acidic residues" evidence="1">
    <location>
        <begin position="54"/>
        <end position="63"/>
    </location>
</feature>
<sequence>MGNPFEDDGGLFFVMVNRAQGFSIWPISVGRPQDWRVAFGPATRTQCAAYVKGHDPDEAHESGRMPTARRPVHRT</sequence>
<dbReference type="PANTHER" id="PTHR38444:SF1">
    <property type="entry name" value="ENTEROBACTIN BIOSYNTHESIS PROTEIN YBDZ"/>
    <property type="match status" value="1"/>
</dbReference>
<name>A0A563E6N5_9MICO</name>
<comment type="caution">
    <text evidence="3">The sequence shown here is derived from an EMBL/GenBank/DDBJ whole genome shotgun (WGS) entry which is preliminary data.</text>
</comment>
<dbReference type="PANTHER" id="PTHR38444">
    <property type="entry name" value="ENTEROBACTIN BIOSYNTHESIS PROTEIN YBDZ"/>
    <property type="match status" value="1"/>
</dbReference>